<reference evidence="1" key="1">
    <citation type="submission" date="2022-08" db="EMBL/GenBank/DDBJ databases">
        <title>Genome Sequence of Fusarium decemcellulare.</title>
        <authorList>
            <person name="Buettner E."/>
        </authorList>
    </citation>
    <scope>NUCLEOTIDE SEQUENCE</scope>
    <source>
        <strain evidence="1">Babe19</strain>
    </source>
</reference>
<comment type="caution">
    <text evidence="1">The sequence shown here is derived from an EMBL/GenBank/DDBJ whole genome shotgun (WGS) entry which is preliminary data.</text>
</comment>
<protein>
    <submittedName>
        <fullName evidence="1">Uncharacterized protein</fullName>
    </submittedName>
</protein>
<keyword evidence="2" id="KW-1185">Reference proteome</keyword>
<evidence type="ECO:0000313" key="2">
    <source>
        <dbReference type="Proteomes" id="UP001148629"/>
    </source>
</evidence>
<sequence length="791" mass="87789">MGSDNSGRGARLGRYTTGSSDSYHSNPFAGSDVGDNVQLQDFSYIEPRITQSQNSGPRDFVSERPSRVHHGASTNLRAHKLGDSLREDHAASEWETVAVDDENESRREGTPKPLRRQANFKLTFRPDETLHPNLSNWGQQTRSFEPVLPRELIPQQSVRLVPASSPRLRSFHSSSSVYSTGDNNGESAYPERLRFGEQSLAAHSQEQRAAVVQGDNDSQKTIKRLSQASGSSEGNNFKYDSEKYSSFLNPTAERDVSDALHHAGVTSLSKESMPRSGKNKMARVPVQRKEEKRRARPEPVSDLRLTGDIATLLETRDQTGTEADWQTVTTEHPFGSMQQEFHDSYAKGTGSSLADVSDTTEHRQLGPFDYGSTDKIIQHPQRHDDTEFGPFRVRTDKQTNASVSLPQQKGRPGFFPQNAAHYLKPPPRQPGFADIFRKEGLGQGPNPMSGTAARNGSYQTLGSDPDPRGSHPTAGPSNENKHFRWSRIRDNLGRSPPKTPLTIFDQPLYRSGIKEPDGLPFPLISLPEAAMLQFFKRERGEEDHTDDAHAFLKRSSATGTANTSFGPQTPSPNEPNFASGSGDQSLPLPIPARHPQRANQVQRRSNSPDTVTGRFFESLASPSAILDSPPATHPRSDNVRGGRSGLPEDFTTFYDGLPRLNGFSASTRNRRAGHGRAAYGPADGSLFTQSETELIGATRQEILFRRSQSDVEDIRERNIFMGIMILTFLFPFIGLLALWGKFDSAISWLTHGEKHRLTKDQRGTLKQQLLVEAVIYPVLIITLSVYYSTHH</sequence>
<dbReference type="Proteomes" id="UP001148629">
    <property type="component" value="Unassembled WGS sequence"/>
</dbReference>
<evidence type="ECO:0000313" key="1">
    <source>
        <dbReference type="EMBL" id="KAJ3532511.1"/>
    </source>
</evidence>
<gene>
    <name evidence="1" type="ORF">NM208_g8403</name>
</gene>
<proteinExistence type="predicted"/>
<organism evidence="1 2">
    <name type="scientific">Fusarium decemcellulare</name>
    <dbReference type="NCBI Taxonomy" id="57161"/>
    <lineage>
        <taxon>Eukaryota</taxon>
        <taxon>Fungi</taxon>
        <taxon>Dikarya</taxon>
        <taxon>Ascomycota</taxon>
        <taxon>Pezizomycotina</taxon>
        <taxon>Sordariomycetes</taxon>
        <taxon>Hypocreomycetidae</taxon>
        <taxon>Hypocreales</taxon>
        <taxon>Nectriaceae</taxon>
        <taxon>Fusarium</taxon>
        <taxon>Fusarium decemcellulare species complex</taxon>
    </lineage>
</organism>
<dbReference type="EMBL" id="JANRMS010000952">
    <property type="protein sequence ID" value="KAJ3532511.1"/>
    <property type="molecule type" value="Genomic_DNA"/>
</dbReference>
<name>A0ACC1S5M6_9HYPO</name>
<accession>A0ACC1S5M6</accession>